<dbReference type="NCBIfam" id="NF002481">
    <property type="entry name" value="PRK01747.1-2"/>
    <property type="match status" value="1"/>
</dbReference>
<dbReference type="NCBIfam" id="NF002482">
    <property type="entry name" value="PRK01747.1-3"/>
    <property type="match status" value="1"/>
</dbReference>
<evidence type="ECO:0000256" key="8">
    <source>
        <dbReference type="ARBA" id="ARBA00023002"/>
    </source>
</evidence>
<dbReference type="HAMAP" id="MF_01102">
    <property type="entry name" value="MnmC"/>
    <property type="match status" value="1"/>
</dbReference>
<dbReference type="EC" id="2.1.1.61" evidence="10"/>
<comment type="function">
    <text evidence="10">Catalyzes the last two steps in the biosynthesis of 5-methylaminomethyl-2-thiouridine (mnm(5)s(2)U) at the wobble position (U34) in tRNA. Catalyzes the FAD-dependent demodification of cmnm(5)s(2)U34 to nm(5)s(2)U34, followed by the transfer of a methyl group from S-adenosyl-L-methionine to nm(5)s(2)U34, to form mnm(5)s(2)U34.</text>
</comment>
<keyword evidence="9 10" id="KW-0511">Multifunctional enzyme</keyword>
<evidence type="ECO:0000256" key="10">
    <source>
        <dbReference type="HAMAP-Rule" id="MF_01102"/>
    </source>
</evidence>
<evidence type="ECO:0000313" key="13">
    <source>
        <dbReference type="EMBL" id="KTS98478.1"/>
    </source>
</evidence>
<evidence type="ECO:0000259" key="11">
    <source>
        <dbReference type="Pfam" id="PF01266"/>
    </source>
</evidence>
<evidence type="ECO:0000256" key="2">
    <source>
        <dbReference type="ARBA" id="ARBA00022603"/>
    </source>
</evidence>
<evidence type="ECO:0000256" key="9">
    <source>
        <dbReference type="ARBA" id="ARBA00023268"/>
    </source>
</evidence>
<evidence type="ECO:0000256" key="3">
    <source>
        <dbReference type="ARBA" id="ARBA00022630"/>
    </source>
</evidence>
<keyword evidence="3 10" id="KW-0285">Flavoprotein</keyword>
<dbReference type="NCBIfam" id="NF033855">
    <property type="entry name" value="tRNA_MNMC2"/>
    <property type="match status" value="1"/>
</dbReference>
<keyword evidence="5 10" id="KW-0949">S-adenosyl-L-methionine</keyword>
<name>A0AB34VFK4_9GAMM</name>
<dbReference type="Pfam" id="PF05430">
    <property type="entry name" value="Methyltransf_30"/>
    <property type="match status" value="1"/>
</dbReference>
<comment type="similarity">
    <text evidence="10">In the N-terminal section; belongs to the methyltransferase superfamily. tRNA (mnm(5)s(2)U34)-methyltransferase family.</text>
</comment>
<comment type="catalytic activity">
    <reaction evidence="10">
        <text>5-aminomethyl-2-thiouridine(34) in tRNA + S-adenosyl-L-methionine = 5-methylaminomethyl-2-thiouridine(34) in tRNA + S-adenosyl-L-homocysteine + H(+)</text>
        <dbReference type="Rhea" id="RHEA:19569"/>
        <dbReference type="Rhea" id="RHEA-COMP:10195"/>
        <dbReference type="Rhea" id="RHEA-COMP:10197"/>
        <dbReference type="ChEBI" id="CHEBI:15378"/>
        <dbReference type="ChEBI" id="CHEBI:57856"/>
        <dbReference type="ChEBI" id="CHEBI:59789"/>
        <dbReference type="ChEBI" id="CHEBI:74454"/>
        <dbReference type="ChEBI" id="CHEBI:74455"/>
        <dbReference type="EC" id="2.1.1.61"/>
    </reaction>
</comment>
<dbReference type="FunFam" id="3.40.50.150:FF:000107">
    <property type="entry name" value="tRNA 5-methylaminomethyl-2-thiouridine biosynthesis bifunctional protein MnmC"/>
    <property type="match status" value="1"/>
</dbReference>
<dbReference type="Proteomes" id="UP000072520">
    <property type="component" value="Unassembled WGS sequence"/>
</dbReference>
<dbReference type="InterPro" id="IPR008471">
    <property type="entry name" value="MnmC-like_methylTransf"/>
</dbReference>
<keyword evidence="6 10" id="KW-0819">tRNA processing</keyword>
<protein>
    <recommendedName>
        <fullName evidence="10">tRNA 5-methylaminomethyl-2-thiouridine biosynthesis bifunctional protein MnmC</fullName>
        <shortName evidence="10">tRNA mnm(5)s(2)U biosynthesis bifunctional protein</shortName>
    </recommendedName>
    <domain>
        <recommendedName>
            <fullName evidence="10">tRNA (mnm(5)s(2)U34)-methyltransferase</fullName>
            <ecNumber evidence="10">2.1.1.61</ecNumber>
        </recommendedName>
    </domain>
    <domain>
        <recommendedName>
            <fullName evidence="10">FAD-dependent cmnm(5)s(2)U34 oxidoreductase</fullName>
            <ecNumber evidence="10">1.5.-.-</ecNumber>
        </recommendedName>
    </domain>
</protein>
<dbReference type="NCBIfam" id="NF002484">
    <property type="entry name" value="PRK01747.1-5"/>
    <property type="match status" value="1"/>
</dbReference>
<dbReference type="GO" id="GO:0004808">
    <property type="term" value="F:tRNA (5-methylaminomethyl-2-thiouridylate)(34)-methyltransferase activity"/>
    <property type="evidence" value="ECO:0007669"/>
    <property type="project" value="UniProtKB-EC"/>
</dbReference>
<dbReference type="Pfam" id="PF01266">
    <property type="entry name" value="DAO"/>
    <property type="match status" value="1"/>
</dbReference>
<dbReference type="PANTHER" id="PTHR13847:SF283">
    <property type="entry name" value="TRNA 5-METHYLAMINOMETHYL-2-THIOURIDINE BIOSYNTHESIS BIFUNCTIONAL PROTEIN MNMC"/>
    <property type="match status" value="1"/>
</dbReference>
<accession>A0AB34VFK4</accession>
<evidence type="ECO:0000256" key="5">
    <source>
        <dbReference type="ARBA" id="ARBA00022691"/>
    </source>
</evidence>
<evidence type="ECO:0000259" key="12">
    <source>
        <dbReference type="Pfam" id="PF05430"/>
    </source>
</evidence>
<dbReference type="Gene3D" id="3.50.50.60">
    <property type="entry name" value="FAD/NAD(P)-binding domain"/>
    <property type="match status" value="1"/>
</dbReference>
<dbReference type="GO" id="GO:0050660">
    <property type="term" value="F:flavin adenine dinucleotide binding"/>
    <property type="evidence" value="ECO:0007669"/>
    <property type="project" value="UniProtKB-UniRule"/>
</dbReference>
<dbReference type="EMBL" id="LDSI01000010">
    <property type="protein sequence ID" value="KTS98478.1"/>
    <property type="molecule type" value="Genomic_DNA"/>
</dbReference>
<sequence>MKLSPVEHAQLSWNEQGTPVSRAFGDVYFSNDNGLEETRYVFLGGNDFPQRFHHHPRDLLIVAESGFGTGLNFLTLWQAFDQFQRHHPDAALKRLHFISFEKFPLTQADLMAAHQHWPELAPWADQLQRQWPLALPGCQRLLFDAGRITLDLWLGDINALINNFDDSLHRQVDAWFLDGFAPSKNPDMWTPELFQSMAALARPGGTFATFTAAGFVRRGLQEAGFAVTRRKGFGPKREMLCGSLEQAPAQCPRQPWYARPAPSEKEVALVGGGIASATLALALLRRGWSVTLYCADEAPALGASSNRQGALYPLLNQHDPALATFFPAAFTFARRLYDALDLPFEHDWSGVLQLGWDDKSASKIEQMLAMGLPEEIAHGVTQQEAEALAKVALHCGGIYYPMGGWLAPAELTSSLLSRGEQLGLRVHWLHRVTALSQNAQGWTLTFSEQPDVHHAAVVLANGHHLTDLPQTDALPVYPVAGQVSHVPVSPALSAIRTVLCYDGYLTPASPQFATHCIGASYHRGETSTAFREADQQENHRRLQHCLPHSDWVNAVDVSQNAARSGVRCATRDHLPMVGCAPDYAATLALYADLAQQNARGAAIPAAPYFPGLYLFGALGSRGLCSAPLAAEVLAAQLSGEPQPLDASTLAALNPNRYWVRKLLKGKKAGK</sequence>
<dbReference type="InterPro" id="IPR047785">
    <property type="entry name" value="tRNA_MNMC2"/>
</dbReference>
<gene>
    <name evidence="10 13" type="primary">mnmC</name>
    <name evidence="13" type="synonym">trmC</name>
    <name evidence="13" type="synonym">yfcK</name>
    <name evidence="13" type="ORF">RSA13_08125</name>
</gene>
<keyword evidence="1 10" id="KW-0963">Cytoplasm</keyword>
<feature type="region of interest" description="tRNA (mnm(5)s(2)U34)-methyltransferase" evidence="10">
    <location>
        <begin position="1"/>
        <end position="245"/>
    </location>
</feature>
<dbReference type="EC" id="1.5.-.-" evidence="10"/>
<comment type="cofactor">
    <cofactor evidence="10">
        <name>FAD</name>
        <dbReference type="ChEBI" id="CHEBI:57692"/>
    </cofactor>
</comment>
<reference evidence="13 14" key="1">
    <citation type="journal article" date="2016" name="Front. Microbiol.">
        <title>Genomic Resource of Rice Seed Associated Bacteria.</title>
        <authorList>
            <person name="Midha S."/>
            <person name="Bansal K."/>
            <person name="Sharma S."/>
            <person name="Kumar N."/>
            <person name="Patil P.P."/>
            <person name="Chaudhry V."/>
            <person name="Patil P.B."/>
        </authorList>
    </citation>
    <scope>NUCLEOTIDE SEQUENCE [LARGE SCALE GENOMIC DNA]</scope>
    <source>
        <strain evidence="13 14">RSA13</strain>
    </source>
</reference>
<dbReference type="GO" id="GO:0002098">
    <property type="term" value="P:tRNA wobble uridine modification"/>
    <property type="evidence" value="ECO:0007669"/>
    <property type="project" value="TreeGrafter"/>
</dbReference>
<dbReference type="SUPFAM" id="SSF51905">
    <property type="entry name" value="FAD/NAD(P)-binding domain"/>
    <property type="match status" value="1"/>
</dbReference>
<dbReference type="RefSeq" id="WP_058707781.1">
    <property type="nucleotide sequence ID" value="NZ_LDSI01000010.1"/>
</dbReference>
<feature type="region of interest" description="FAD-dependent cmnm(5)s(2)U34 oxidoreductase" evidence="10">
    <location>
        <begin position="270"/>
        <end position="670"/>
    </location>
</feature>
<dbReference type="PANTHER" id="PTHR13847">
    <property type="entry name" value="SARCOSINE DEHYDROGENASE-RELATED"/>
    <property type="match status" value="1"/>
</dbReference>
<dbReference type="GO" id="GO:0005737">
    <property type="term" value="C:cytoplasm"/>
    <property type="evidence" value="ECO:0007669"/>
    <property type="project" value="UniProtKB-SubCell"/>
</dbReference>
<organism evidence="13 14">
    <name type="scientific">Pantoea stewartii</name>
    <dbReference type="NCBI Taxonomy" id="66269"/>
    <lineage>
        <taxon>Bacteria</taxon>
        <taxon>Pseudomonadati</taxon>
        <taxon>Pseudomonadota</taxon>
        <taxon>Gammaproteobacteria</taxon>
        <taxon>Enterobacterales</taxon>
        <taxon>Erwiniaceae</taxon>
        <taxon>Pantoea</taxon>
    </lineage>
</organism>
<feature type="domain" description="FAD dependent oxidoreductase" evidence="11">
    <location>
        <begin position="267"/>
        <end position="635"/>
    </location>
</feature>
<dbReference type="GO" id="GO:0032259">
    <property type="term" value="P:methylation"/>
    <property type="evidence" value="ECO:0007669"/>
    <property type="project" value="UniProtKB-KW"/>
</dbReference>
<proteinExistence type="inferred from homology"/>
<dbReference type="InterPro" id="IPR017610">
    <property type="entry name" value="tRNA_S-uridine_synth_MnmC_C"/>
</dbReference>
<keyword evidence="8 10" id="KW-0560">Oxidoreductase</keyword>
<evidence type="ECO:0000256" key="7">
    <source>
        <dbReference type="ARBA" id="ARBA00022827"/>
    </source>
</evidence>
<comment type="subcellular location">
    <subcellularLocation>
        <location evidence="10">Cytoplasm</location>
    </subcellularLocation>
</comment>
<evidence type="ECO:0000256" key="4">
    <source>
        <dbReference type="ARBA" id="ARBA00022679"/>
    </source>
</evidence>
<keyword evidence="2 10" id="KW-0489">Methyltransferase</keyword>
<dbReference type="GO" id="GO:0016645">
    <property type="term" value="F:oxidoreductase activity, acting on the CH-NH group of donors"/>
    <property type="evidence" value="ECO:0007669"/>
    <property type="project" value="InterPro"/>
</dbReference>
<keyword evidence="7 10" id="KW-0274">FAD</keyword>
<dbReference type="Gene3D" id="3.30.9.10">
    <property type="entry name" value="D-Amino Acid Oxidase, subunit A, domain 2"/>
    <property type="match status" value="1"/>
</dbReference>
<evidence type="ECO:0000313" key="14">
    <source>
        <dbReference type="Proteomes" id="UP000072520"/>
    </source>
</evidence>
<keyword evidence="4 10" id="KW-0808">Transferase</keyword>
<dbReference type="NCBIfam" id="NF002480">
    <property type="entry name" value="PRK01747.1-1"/>
    <property type="match status" value="1"/>
</dbReference>
<dbReference type="InterPro" id="IPR023032">
    <property type="entry name" value="tRNA_MAMT_biosynth_bifunc_MnmC"/>
</dbReference>
<evidence type="ECO:0000256" key="1">
    <source>
        <dbReference type="ARBA" id="ARBA00022490"/>
    </source>
</evidence>
<evidence type="ECO:0000256" key="6">
    <source>
        <dbReference type="ARBA" id="ARBA00022694"/>
    </source>
</evidence>
<dbReference type="InterPro" id="IPR029063">
    <property type="entry name" value="SAM-dependent_MTases_sf"/>
</dbReference>
<comment type="similarity">
    <text evidence="10">In the C-terminal section; belongs to the DAO family.</text>
</comment>
<comment type="caution">
    <text evidence="13">The sequence shown here is derived from an EMBL/GenBank/DDBJ whole genome shotgun (WGS) entry which is preliminary data.</text>
</comment>
<dbReference type="InterPro" id="IPR006076">
    <property type="entry name" value="FAD-dep_OxRdtase"/>
</dbReference>
<dbReference type="NCBIfam" id="TIGR03197">
    <property type="entry name" value="MnmC_Cterm"/>
    <property type="match status" value="1"/>
</dbReference>
<dbReference type="Gene3D" id="3.40.50.150">
    <property type="entry name" value="Vaccinia Virus protein VP39"/>
    <property type="match status" value="1"/>
</dbReference>
<feature type="domain" description="MnmC-like methyltransferase" evidence="12">
    <location>
        <begin position="118"/>
        <end position="244"/>
    </location>
</feature>
<dbReference type="InterPro" id="IPR036188">
    <property type="entry name" value="FAD/NAD-bd_sf"/>
</dbReference>
<dbReference type="AlphaFoldDB" id="A0AB34VFK4"/>